<dbReference type="RefSeq" id="WP_006300195.1">
    <property type="nucleotide sequence ID" value="NZ_CM001022.1"/>
</dbReference>
<feature type="domain" description="Cytoskeleton protein RodZ-like C-terminal" evidence="3">
    <location>
        <begin position="244"/>
        <end position="306"/>
    </location>
</feature>
<name>E3D0V4_9BACT</name>
<dbReference type="HOGENOM" id="CLU_047530_1_3_0"/>
<dbReference type="Pfam" id="PF13413">
    <property type="entry name" value="HTH_25"/>
    <property type="match status" value="1"/>
</dbReference>
<dbReference type="PaxDb" id="584708-Apau_0607"/>
<feature type="transmembrane region" description="Helical" evidence="2">
    <location>
        <begin position="119"/>
        <end position="137"/>
    </location>
</feature>
<dbReference type="InterPro" id="IPR010982">
    <property type="entry name" value="Lambda_DNA-bd_dom_sf"/>
</dbReference>
<dbReference type="EMBL" id="CM001022">
    <property type="protein sequence ID" value="EFQ23036.1"/>
    <property type="molecule type" value="Genomic_DNA"/>
</dbReference>
<reference evidence="4 5" key="1">
    <citation type="journal article" date="2010" name="Stand. Genomic Sci.">
        <title>Non-contiguous finished genome sequence of Aminomonas paucivorans type strain (GLU-3).</title>
        <authorList>
            <person name="Pitluck S."/>
            <person name="Yasawong M."/>
            <person name="Held B."/>
            <person name="Lapidus A."/>
            <person name="Nolan M."/>
            <person name="Copeland A."/>
            <person name="Lucas S."/>
            <person name="Del Rio T.G."/>
            <person name="Tice H."/>
            <person name="Cheng J.F."/>
            <person name="Chertkov O."/>
            <person name="Goodwin L."/>
            <person name="Tapia R."/>
            <person name="Han C."/>
            <person name="Liolios K."/>
            <person name="Ivanova N."/>
            <person name="Mavromatis K."/>
            <person name="Ovchinnikova G."/>
            <person name="Pati A."/>
            <person name="Chen A."/>
            <person name="Palaniappan K."/>
            <person name="Land M."/>
            <person name="Hauser L."/>
            <person name="Chang Y.J."/>
            <person name="Jeffries C.D."/>
            <person name="Pukall R."/>
            <person name="Spring S."/>
            <person name="Rohde M."/>
            <person name="Sikorski J."/>
            <person name="Goker M."/>
            <person name="Woyke T."/>
            <person name="Bristow J."/>
            <person name="Eisen J.A."/>
            <person name="Markowitz V."/>
            <person name="Hugenholtz P."/>
            <person name="Kyrpides N.C."/>
            <person name="Klenk H.P."/>
        </authorList>
    </citation>
    <scope>NUCLEOTIDE SEQUENCE [LARGE SCALE GENOMIC DNA]</scope>
    <source>
        <strain evidence="4 5">DSM 12260</strain>
    </source>
</reference>
<gene>
    <name evidence="4" type="ORF">Apau_0607</name>
</gene>
<dbReference type="Gene3D" id="1.10.260.40">
    <property type="entry name" value="lambda repressor-like DNA-binding domains"/>
    <property type="match status" value="1"/>
</dbReference>
<dbReference type="AlphaFoldDB" id="E3D0V4"/>
<keyword evidence="2" id="KW-0472">Membrane</keyword>
<dbReference type="STRING" id="584708.Apau_0607"/>
<evidence type="ECO:0000256" key="2">
    <source>
        <dbReference type="SAM" id="Phobius"/>
    </source>
</evidence>
<feature type="compositionally biased region" description="Pro residues" evidence="1">
    <location>
        <begin position="160"/>
        <end position="170"/>
    </location>
</feature>
<dbReference type="OrthoDB" id="9797543at2"/>
<evidence type="ECO:0000256" key="1">
    <source>
        <dbReference type="SAM" id="MobiDB-lite"/>
    </source>
</evidence>
<feature type="region of interest" description="Disordered" evidence="1">
    <location>
        <begin position="155"/>
        <end position="238"/>
    </location>
</feature>
<dbReference type="PANTHER" id="PTHR34475">
    <property type="match status" value="1"/>
</dbReference>
<evidence type="ECO:0000313" key="5">
    <source>
        <dbReference type="Proteomes" id="UP000005096"/>
    </source>
</evidence>
<dbReference type="Pfam" id="PF13464">
    <property type="entry name" value="RodZ_C"/>
    <property type="match status" value="1"/>
</dbReference>
<dbReference type="InterPro" id="IPR050400">
    <property type="entry name" value="Bact_Cytoskel_RodZ"/>
</dbReference>
<keyword evidence="2" id="KW-0812">Transmembrane</keyword>
<dbReference type="GO" id="GO:0003677">
    <property type="term" value="F:DNA binding"/>
    <property type="evidence" value="ECO:0007669"/>
    <property type="project" value="InterPro"/>
</dbReference>
<proteinExistence type="predicted"/>
<dbReference type="eggNOG" id="COG1426">
    <property type="taxonomic scope" value="Bacteria"/>
</dbReference>
<dbReference type="Proteomes" id="UP000005096">
    <property type="component" value="Chromosome"/>
</dbReference>
<dbReference type="PANTHER" id="PTHR34475:SF1">
    <property type="entry name" value="CYTOSKELETON PROTEIN RODZ"/>
    <property type="match status" value="1"/>
</dbReference>
<accession>E3D0V4</accession>
<dbReference type="InterPro" id="IPR025194">
    <property type="entry name" value="RodZ-like_C"/>
</dbReference>
<keyword evidence="5" id="KW-1185">Reference proteome</keyword>
<evidence type="ECO:0000313" key="4">
    <source>
        <dbReference type="EMBL" id="EFQ23036.1"/>
    </source>
</evidence>
<protein>
    <recommendedName>
        <fullName evidence="3">Cytoskeleton protein RodZ-like C-terminal domain-containing protein</fullName>
    </recommendedName>
</protein>
<keyword evidence="2" id="KW-1133">Transmembrane helix</keyword>
<organism evidence="4 5">
    <name type="scientific">Aminomonas paucivorans DSM 12260</name>
    <dbReference type="NCBI Taxonomy" id="584708"/>
    <lineage>
        <taxon>Bacteria</taxon>
        <taxon>Thermotogati</taxon>
        <taxon>Synergistota</taxon>
        <taxon>Synergistia</taxon>
        <taxon>Synergistales</taxon>
        <taxon>Synergistaceae</taxon>
        <taxon>Aminomonas</taxon>
    </lineage>
</organism>
<evidence type="ECO:0000259" key="3">
    <source>
        <dbReference type="Pfam" id="PF13464"/>
    </source>
</evidence>
<sequence length="326" mass="34877">MADPAGRRDGETRGEDLVALGRMLRELRIGQGFSLEDVERSIRVRVPFLKGIEEGRYEGMPDRVYVRGFVRTYCEFLHASDLWGRFERFLQDEETPIPPSGVLGSCTAPRKVFRRTSRLWVYLILLAALGAAGYLIWQQRAEVRSALDNAAISQPEVLSPTPPPPTPAPTVTPLSGAVSSGEPSIPTAPVSSGPASGDGAVGPASVDLSWMDRQSPDRTPAGASVPPVASTPVSGEAVPTGSLVLEARKVCWVKVSEKSGKVLFQGLLQQGESRTFQSSSVLRVRLGNGGATALRSGSQVLDPAGRPGIPVTLYLLPDGTLQKKRP</sequence>